<dbReference type="PANTHER" id="PTHR28180:SF5">
    <property type="entry name" value="DNA POLYMERASE ALPHA SUBUNIT B"/>
    <property type="match status" value="1"/>
</dbReference>
<organism evidence="1 2">
    <name type="scientific">Zymoseptoria brevis</name>
    <dbReference type="NCBI Taxonomy" id="1047168"/>
    <lineage>
        <taxon>Eukaryota</taxon>
        <taxon>Fungi</taxon>
        <taxon>Dikarya</taxon>
        <taxon>Ascomycota</taxon>
        <taxon>Pezizomycotina</taxon>
        <taxon>Dothideomycetes</taxon>
        <taxon>Dothideomycetidae</taxon>
        <taxon>Mycosphaerellales</taxon>
        <taxon>Mycosphaerellaceae</taxon>
        <taxon>Zymoseptoria</taxon>
    </lineage>
</organism>
<dbReference type="STRING" id="1047168.A0A0F4G5Y3"/>
<reference evidence="1 2" key="1">
    <citation type="submission" date="2015-03" db="EMBL/GenBank/DDBJ databases">
        <title>RNA-seq based gene annotation and comparative genomics of four Zymoseptoria species reveal species-specific pathogenicity related genes and transposable element activity.</title>
        <authorList>
            <person name="Grandaubert J."/>
            <person name="Bhattacharyya A."/>
            <person name="Stukenbrock E.H."/>
        </authorList>
    </citation>
    <scope>NUCLEOTIDE SEQUENCE [LARGE SCALE GENOMIC DNA]</scope>
    <source>
        <strain evidence="1 2">Zb18110</strain>
    </source>
</reference>
<dbReference type="Proteomes" id="UP000033647">
    <property type="component" value="Unassembled WGS sequence"/>
</dbReference>
<proteinExistence type="predicted"/>
<keyword evidence="2" id="KW-1185">Reference proteome</keyword>
<name>A0A0F4G5Y3_9PEZI</name>
<dbReference type="PANTHER" id="PTHR28180">
    <property type="entry name" value="CONSERVED MITOCHONDRIAL PROTEIN-RELATED"/>
    <property type="match status" value="1"/>
</dbReference>
<dbReference type="EMBL" id="LAFY01005780">
    <property type="protein sequence ID" value="KJX92781.1"/>
    <property type="molecule type" value="Genomic_DNA"/>
</dbReference>
<dbReference type="InterPro" id="IPR029032">
    <property type="entry name" value="AhpD-like"/>
</dbReference>
<dbReference type="AlphaFoldDB" id="A0A0F4G5Y3"/>
<sequence length="246" mass="27738">MATTEPTVAEARELFQELEQRFPSTTLGGDKWYILAISAITAGGHPNFAADLYTYVISKPEYSTSDARKALMRRLREALLKLVSVVGVPKPLEAIFSIAAVEKPEDRDMYFSRETWQSGPENLARGRNWLSEIYRHNHAATESVLAAHKDFMWISEEITYGLYLSDHSIIGPVETELVVLTGIMMQNLVRESGWHLRGIRRIGVSMEDVEVIQQCIERVAAFCGLTLNRVPRVADIEHEVPFDSDA</sequence>
<evidence type="ECO:0000313" key="1">
    <source>
        <dbReference type="EMBL" id="KJX92781.1"/>
    </source>
</evidence>
<dbReference type="InterPro" id="IPR052999">
    <property type="entry name" value="PTS1_Protein"/>
</dbReference>
<dbReference type="Gene3D" id="1.20.1290.10">
    <property type="entry name" value="AhpD-like"/>
    <property type="match status" value="1"/>
</dbReference>
<dbReference type="SUPFAM" id="SSF69118">
    <property type="entry name" value="AhpD-like"/>
    <property type="match status" value="1"/>
</dbReference>
<evidence type="ECO:0000313" key="2">
    <source>
        <dbReference type="Proteomes" id="UP000033647"/>
    </source>
</evidence>
<dbReference type="OrthoDB" id="5537330at2759"/>
<accession>A0A0F4G5Y3</accession>
<comment type="caution">
    <text evidence="1">The sequence shown here is derived from an EMBL/GenBank/DDBJ whole genome shotgun (WGS) entry which is preliminary data.</text>
</comment>
<protein>
    <submittedName>
        <fullName evidence="1">DNA polymerase alpha subunit B like protein</fullName>
    </submittedName>
</protein>
<gene>
    <name evidence="1" type="ORF">TI39_contig5825g00004</name>
</gene>